<dbReference type="GO" id="GO:0046872">
    <property type="term" value="F:metal ion binding"/>
    <property type="evidence" value="ECO:0007669"/>
    <property type="project" value="UniProtKB-KW"/>
</dbReference>
<dbReference type="CDD" id="cd02968">
    <property type="entry name" value="SCO"/>
    <property type="match status" value="1"/>
</dbReference>
<dbReference type="Gene3D" id="3.40.30.10">
    <property type="entry name" value="Glutaredoxin"/>
    <property type="match status" value="1"/>
</dbReference>
<feature type="disulfide bond" description="Redox-active" evidence="4">
    <location>
        <begin position="79"/>
        <end position="83"/>
    </location>
</feature>
<proteinExistence type="inferred from homology"/>
<comment type="caution">
    <text evidence="6">The sequence shown here is derived from an EMBL/GenBank/DDBJ whole genome shotgun (WGS) entry which is preliminary data.</text>
</comment>
<dbReference type="Pfam" id="PF02630">
    <property type="entry name" value="SCO1-SenC"/>
    <property type="match status" value="1"/>
</dbReference>
<dbReference type="AlphaFoldDB" id="A0A934KJZ2"/>
<feature type="binding site" evidence="3">
    <location>
        <position position="79"/>
    </location>
    <ligand>
        <name>Cu cation</name>
        <dbReference type="ChEBI" id="CHEBI:23378"/>
    </ligand>
</feature>
<protein>
    <submittedName>
        <fullName evidence="6">SCO family protein</fullName>
    </submittedName>
</protein>
<dbReference type="Proteomes" id="UP000614410">
    <property type="component" value="Unassembled WGS sequence"/>
</dbReference>
<organism evidence="6 7">
    <name type="scientific">Candidatus Amunia macphersoniae</name>
    <dbReference type="NCBI Taxonomy" id="3127014"/>
    <lineage>
        <taxon>Bacteria</taxon>
        <taxon>Bacillati</taxon>
        <taxon>Candidatus Dormiibacterota</taxon>
        <taxon>Candidatus Dormibacteria</taxon>
        <taxon>Candidatus Aeolococcales</taxon>
        <taxon>Candidatus Aeolococcaceae</taxon>
        <taxon>Candidatus Amunia</taxon>
    </lineage>
</organism>
<reference evidence="6 7" key="1">
    <citation type="submission" date="2020-10" db="EMBL/GenBank/DDBJ databases">
        <title>Ca. Dormibacterota MAGs.</title>
        <authorList>
            <person name="Montgomery K."/>
        </authorList>
    </citation>
    <scope>NUCLEOTIDE SEQUENCE [LARGE SCALE GENOMIC DNA]</scope>
    <source>
        <strain evidence="6">Mitchell_Peninsula_5</strain>
    </source>
</reference>
<feature type="domain" description="Thioredoxin" evidence="5">
    <location>
        <begin position="41"/>
        <end position="197"/>
    </location>
</feature>
<dbReference type="PANTHER" id="PTHR12151:SF25">
    <property type="entry name" value="LINALOOL DEHYDRATASE_ISOMERASE DOMAIN-CONTAINING PROTEIN"/>
    <property type="match status" value="1"/>
</dbReference>
<feature type="binding site" evidence="3">
    <location>
        <position position="83"/>
    </location>
    <ligand>
        <name>Cu cation</name>
        <dbReference type="ChEBI" id="CHEBI:23378"/>
    </ligand>
</feature>
<sequence>MVGVLALLVGLAGTLTVSRLLTHTAAVAASPTAQYLPSAVSRAEQPAPGFSLRDQAGQTVSLSALRGQVVLVTFMDPQCTNLCPIVGKELGLVESALPAAVRPVLLVVSVAPGRTAADVSSFVSHVSWSPGWHWLLGNQSELQAVWARYHVAVVPSATDVGHDTVVYIVDPKGGLVAGYNAPLPVGEVASVITTHSQR</sequence>
<dbReference type="EMBL" id="JAEKNN010000005">
    <property type="protein sequence ID" value="MBJ7607924.1"/>
    <property type="molecule type" value="Genomic_DNA"/>
</dbReference>
<evidence type="ECO:0000259" key="5">
    <source>
        <dbReference type="PROSITE" id="PS51352"/>
    </source>
</evidence>
<gene>
    <name evidence="6" type="ORF">JF887_00625</name>
</gene>
<dbReference type="SUPFAM" id="SSF52833">
    <property type="entry name" value="Thioredoxin-like"/>
    <property type="match status" value="1"/>
</dbReference>
<dbReference type="InterPro" id="IPR003782">
    <property type="entry name" value="SCO1/SenC"/>
</dbReference>
<dbReference type="PANTHER" id="PTHR12151">
    <property type="entry name" value="ELECTRON TRANSPORT PROTIN SCO1/SENC FAMILY MEMBER"/>
    <property type="match status" value="1"/>
</dbReference>
<evidence type="ECO:0000256" key="4">
    <source>
        <dbReference type="PIRSR" id="PIRSR603782-2"/>
    </source>
</evidence>
<dbReference type="PROSITE" id="PS51352">
    <property type="entry name" value="THIOREDOXIN_2"/>
    <property type="match status" value="1"/>
</dbReference>
<feature type="binding site" evidence="3">
    <location>
        <position position="162"/>
    </location>
    <ligand>
        <name>Cu cation</name>
        <dbReference type="ChEBI" id="CHEBI:23378"/>
    </ligand>
</feature>
<accession>A0A934KJZ2</accession>
<keyword evidence="4" id="KW-1015">Disulfide bond</keyword>
<evidence type="ECO:0000313" key="6">
    <source>
        <dbReference type="EMBL" id="MBJ7607924.1"/>
    </source>
</evidence>
<comment type="similarity">
    <text evidence="1">Belongs to the SCO1/2 family.</text>
</comment>
<name>A0A934KJZ2_9BACT</name>
<dbReference type="InterPro" id="IPR036249">
    <property type="entry name" value="Thioredoxin-like_sf"/>
</dbReference>
<evidence type="ECO:0000313" key="7">
    <source>
        <dbReference type="Proteomes" id="UP000614410"/>
    </source>
</evidence>
<evidence type="ECO:0000256" key="1">
    <source>
        <dbReference type="ARBA" id="ARBA00010996"/>
    </source>
</evidence>
<evidence type="ECO:0000256" key="2">
    <source>
        <dbReference type="ARBA" id="ARBA00023008"/>
    </source>
</evidence>
<dbReference type="InterPro" id="IPR013766">
    <property type="entry name" value="Thioredoxin_domain"/>
</dbReference>
<evidence type="ECO:0000256" key="3">
    <source>
        <dbReference type="PIRSR" id="PIRSR603782-1"/>
    </source>
</evidence>
<keyword evidence="3" id="KW-0479">Metal-binding</keyword>
<keyword evidence="2 3" id="KW-0186">Copper</keyword>